<proteinExistence type="predicted"/>
<keyword evidence="3" id="KW-1185">Reference proteome</keyword>
<feature type="transmembrane region" description="Helical" evidence="1">
    <location>
        <begin position="30"/>
        <end position="51"/>
    </location>
</feature>
<dbReference type="InterPro" id="IPR025323">
    <property type="entry name" value="DUF4229"/>
</dbReference>
<accession>A0ABV8DTQ3</accession>
<keyword evidence="1" id="KW-0472">Membrane</keyword>
<evidence type="ECO:0000313" key="3">
    <source>
        <dbReference type="Proteomes" id="UP001595696"/>
    </source>
</evidence>
<dbReference type="Proteomes" id="UP001595696">
    <property type="component" value="Unassembled WGS sequence"/>
</dbReference>
<dbReference type="EMBL" id="JBHSAX010000014">
    <property type="protein sequence ID" value="MFC3963194.1"/>
    <property type="molecule type" value="Genomic_DNA"/>
</dbReference>
<reference evidence="3" key="1">
    <citation type="journal article" date="2019" name="Int. J. Syst. Evol. Microbiol.">
        <title>The Global Catalogue of Microorganisms (GCM) 10K type strain sequencing project: providing services to taxonomists for standard genome sequencing and annotation.</title>
        <authorList>
            <consortium name="The Broad Institute Genomics Platform"/>
            <consortium name="The Broad Institute Genome Sequencing Center for Infectious Disease"/>
            <person name="Wu L."/>
            <person name="Ma J."/>
        </authorList>
    </citation>
    <scope>NUCLEOTIDE SEQUENCE [LARGE SCALE GENOMIC DNA]</scope>
    <source>
        <strain evidence="3">CGMCC 4.7330</strain>
    </source>
</reference>
<dbReference type="Pfam" id="PF14012">
    <property type="entry name" value="DUF4229"/>
    <property type="match status" value="1"/>
</dbReference>
<protein>
    <submittedName>
        <fullName evidence="2">DUF4229 domain-containing protein</fullName>
    </submittedName>
</protein>
<name>A0ABV8DTQ3_9NOCA</name>
<gene>
    <name evidence="2" type="ORF">ACFO0B_14475</name>
</gene>
<keyword evidence="1" id="KW-1133">Transmembrane helix</keyword>
<evidence type="ECO:0000313" key="2">
    <source>
        <dbReference type="EMBL" id="MFC3963194.1"/>
    </source>
</evidence>
<dbReference type="RefSeq" id="WP_378612949.1">
    <property type="nucleotide sequence ID" value="NZ_JBHSAX010000014.1"/>
</dbReference>
<organism evidence="2 3">
    <name type="scientific">Nocardia jiangsuensis</name>
    <dbReference type="NCBI Taxonomy" id="1691563"/>
    <lineage>
        <taxon>Bacteria</taxon>
        <taxon>Bacillati</taxon>
        <taxon>Actinomycetota</taxon>
        <taxon>Actinomycetes</taxon>
        <taxon>Mycobacteriales</taxon>
        <taxon>Nocardiaceae</taxon>
        <taxon>Nocardia</taxon>
    </lineage>
</organism>
<feature type="transmembrane region" description="Helical" evidence="1">
    <location>
        <begin position="57"/>
        <end position="76"/>
    </location>
</feature>
<keyword evidence="1" id="KW-0812">Transmembrane</keyword>
<evidence type="ECO:0000256" key="1">
    <source>
        <dbReference type="SAM" id="Phobius"/>
    </source>
</evidence>
<comment type="caution">
    <text evidence="2">The sequence shown here is derived from an EMBL/GenBank/DDBJ whole genome shotgun (WGS) entry which is preliminary data.</text>
</comment>
<sequence>MSDATPSRDGAGTGEPAPGRRLALNLGLYTLARLGLVVLITGLIVGVARLVDVEIPLVVAALFAIIVAMPLSLTLFKSLRSKVNEDIATVDRKRRQDKARLRARLRGEDDEQA</sequence>